<dbReference type="InterPro" id="IPR027417">
    <property type="entry name" value="P-loop_NTPase"/>
</dbReference>
<reference evidence="3 4" key="1">
    <citation type="journal article" date="2006" name="Nature">
        <title>Global trends of whole-genome duplications revealed by the ciliate Paramecium tetraurelia.</title>
        <authorList>
            <consortium name="Genoscope"/>
            <person name="Aury J.-M."/>
            <person name="Jaillon O."/>
            <person name="Duret L."/>
            <person name="Noel B."/>
            <person name="Jubin C."/>
            <person name="Porcel B.M."/>
            <person name="Segurens B."/>
            <person name="Daubin V."/>
            <person name="Anthouard V."/>
            <person name="Aiach N."/>
            <person name="Arnaiz O."/>
            <person name="Billaut A."/>
            <person name="Beisson J."/>
            <person name="Blanc I."/>
            <person name="Bouhouche K."/>
            <person name="Camara F."/>
            <person name="Duharcourt S."/>
            <person name="Guigo R."/>
            <person name="Gogendeau D."/>
            <person name="Katinka M."/>
            <person name="Keller A.-M."/>
            <person name="Kissmehl R."/>
            <person name="Klotz C."/>
            <person name="Koll F."/>
            <person name="Le Moue A."/>
            <person name="Lepere C."/>
            <person name="Malinsky S."/>
            <person name="Nowacki M."/>
            <person name="Nowak J.K."/>
            <person name="Plattner H."/>
            <person name="Poulain J."/>
            <person name="Ruiz F."/>
            <person name="Serrano V."/>
            <person name="Zagulski M."/>
            <person name="Dessen P."/>
            <person name="Betermier M."/>
            <person name="Weissenbach J."/>
            <person name="Scarpelli C."/>
            <person name="Schachter V."/>
            <person name="Sperling L."/>
            <person name="Meyer E."/>
            <person name="Cohen J."/>
            <person name="Wincker P."/>
        </authorList>
    </citation>
    <scope>NUCLEOTIDE SEQUENCE [LARGE SCALE GENOMIC DNA]</scope>
    <source>
        <strain evidence="3 4">Stock d4-2</strain>
    </source>
</reference>
<dbReference type="eggNOG" id="KOG2203">
    <property type="taxonomic scope" value="Eukaryota"/>
</dbReference>
<proteinExistence type="predicted"/>
<dbReference type="Gene3D" id="3.40.50.300">
    <property type="entry name" value="P-loop containing nucleotide triphosphate hydrolases"/>
    <property type="match status" value="1"/>
</dbReference>
<dbReference type="OMA" id="IDIFWRE"/>
<dbReference type="Proteomes" id="UP000000600">
    <property type="component" value="Unassembled WGS sequence"/>
</dbReference>
<protein>
    <recommendedName>
        <fullName evidence="2">VLIG-type G domain-containing protein</fullName>
    </recommendedName>
</protein>
<dbReference type="InParanoid" id="A0BJE7"/>
<dbReference type="Pfam" id="PF13519">
    <property type="entry name" value="VWA_2"/>
    <property type="match status" value="1"/>
</dbReference>
<sequence length="2123" mass="253722">MKDTTKCQNVKIFRDQFEDLQSFLCIENCIKLKSIIFKNSLFNLDECTNILKEIFNEVYIKFKEGSSEKQRNFQFLVTLGGKDYGNQFLMLFHCFKNKDIQNQIINIVIRIQFFKKNRNLDMFKQCCNDLFMLDEGIYDKCYEQFNDITEFQITPQFFQHKKIHGSYPTKINISIEQFILSRTEQKKNNQIIKWVSNLNNCEYFLSLLPFLFDIIKRGESIEPLLDQVNKNTGIENIEFMNFKVIFQILYNNSDKQLQILLLKNLSYNYPIPFVYQNPNLDNIQVEADLYLINPNIYFLLQKQYSIINVSFSKLQTQIGKTQLINSVFYRKDKFNIQDTNNLNRNTIDLMLDKEFNGSRNLLIADAHGYIPQSLLLKILPLFSFWIIQMDTEEELKENLEQIKNLNKKFKIINHKILFIVRNSKSKQIDQSLQEELNKNYIQLYQIQNLSSKGINNQLIYQQIKLLQEQIFNQIANHEEFKPFNQENFIQILRTEDQEELQKLNILLQEIKDEAEIYFNDTKGFYNSKAFPLRYFDKIIKELQEEESQLFEVSQFCLTQEIHQLQQKIQNYQNFLKQQNPSKLLKLFKQLICFENYSSYITLIQVISDLTRESTQKLQIINSDLLDKLQVQKLENREDKEGLKKLKQYFEECEKELQSKSLNIDIFWREHIKHCFQINQCQEVADQIVKLLMKGEAFELLDGEQLIMNIGFFELIVKCFEKISKNNKILVIGILGPQSSGKSTILNKIFGCHFFSSVGKSTKGIYFQMIQVQKNSIFENQFDFILILDTEGLQSPNQKDPLFDKRISLFIFAICDIILINVKGEINSQFKNLVEICIYSLAQIQNALSNTKQISWCFNQNIDTSNKSPFIEQLTQLTKQLFDDNGQFGKNKDKQQDILELIEIKKENIQILSTTTTMETWNIEGLQQFWTQLIPNESYSKDAYKYGIQLIHNYFEKCQKKQQSFCGQLLENFFLNSYKMWETISKLPDLLEFSELISLQQNQLISKFYYQLWNENKLTFKSQISTLIKQKIEQLNFDLNFKHLQEIQQELELKLSIECKIINKKIEEKLNQFKEEKNIQKNIYQKFIIKLQNEIHNLQTECNFFINEQIKNQEIEYQIRRGFGEINKYINQLSPEIRTQLQNDETLLQNQFNIIWEKIKIQQLQQRKVKFDEIQTASLKQIKSYFQEYQLTFHKDSNFQSFFHEKINKIDQKEEEKDKIFLQYQEILMQNQFTKLPKEDFYHINFEILGFDQKIEKSQGSFLSLDKLFQVNYNINYVLNRELKQYFQNYFQEDLQKAKKLEKIQDLLQILDLFQVGYDQISKNKILQLFNKDQKEYQNSCSQFTQTFKFNDLDRQRKFQKLDLNLLEKLKKSKLKFYQRKIQDTEINDFRKENIIISQACDNVVSKEFSSKYCVYISNPQKYRFAESFQVEFNQMVNKNRIWNKIYSEIYDKIKTSILELAENTEIISKDIIQGVMQQICDFSENRYKPQFSLYGLQLSDMGQRCIYYYSLHIIWRFYCLKIWKKFEENQKLVENSKNDQWESFKLEIHQHKFKLSMQKGKLLANYLIEKSQQIFYLDKRIEIEDFLKRELKKNENLVKYLDDKIITKRQKIELLNEMTDQEQVMEYLTNQLNFIQSYVEKYIKHITKQIQLQYQESFNQELRIIFHRVETNAKKLLKSLPYYPSVENYFENSIKSKFYKIKDEDQKKKQENILEIKLFNLVFQYLLEYEQKQEEIEEIDDQYKDCFIHNYKRKQNILINQRNEMDNQINQIQPFLQSLLDNLQLVSSINFDLTQLLIQESLNSLKLAMIGCTHCCPMCNRKCDSEPEFLPHSCQNGHYLRGMNGILLGNKPQLQSCEEIKDDQIIDILETKKQMKWKEIKKIYQKWNFASVSVNTKILKENKLKLIKIWNDGIGNLICTKLSQTFNTKIYYNTREQQEIFYLFILDDSFSMEGKKGDEMMESLRQQLKFLKSNKYAKVSVISFNYKASLQIEFKKPKAKLIKQITLVGGITNFDPPLKLCLDQILKYEKKIDQAYILLYSDGEGSYPQQSLAEYITLSQELRNKISFLICTAGSKPQTLLKMIQQLTLAFHKVELKKNIQSSDLSKCWNEILIKTCQMTTTE</sequence>
<dbReference type="KEGG" id="ptm:GSPATT00005037001"/>
<dbReference type="Pfam" id="PF25683">
    <property type="entry name" value="URGCP_GTPase"/>
    <property type="match status" value="1"/>
</dbReference>
<dbReference type="Gene3D" id="3.40.50.410">
    <property type="entry name" value="von Willebrand factor, type A domain"/>
    <property type="match status" value="1"/>
</dbReference>
<dbReference type="InterPro" id="IPR052986">
    <property type="entry name" value="VLIG_GTPase"/>
</dbReference>
<evidence type="ECO:0000313" key="3">
    <source>
        <dbReference type="EMBL" id="CAK58664.1"/>
    </source>
</evidence>
<name>A0BJE7_PARTE</name>
<dbReference type="OrthoDB" id="310690at2759"/>
<evidence type="ECO:0000259" key="2">
    <source>
        <dbReference type="PROSITE" id="PS51717"/>
    </source>
</evidence>
<dbReference type="STRING" id="5888.A0BJE7"/>
<dbReference type="EMBL" id="CT867997">
    <property type="protein sequence ID" value="CAK58664.1"/>
    <property type="molecule type" value="Genomic_DNA"/>
</dbReference>
<dbReference type="CDD" id="cd00198">
    <property type="entry name" value="vWFA"/>
    <property type="match status" value="1"/>
</dbReference>
<accession>A0BJE7</accession>
<feature type="coiled-coil region" evidence="1">
    <location>
        <begin position="1062"/>
        <end position="1107"/>
    </location>
</feature>
<feature type="domain" description="VLIG-type G" evidence="2">
    <location>
        <begin position="725"/>
        <end position="1000"/>
    </location>
</feature>
<organism evidence="3 4">
    <name type="scientific">Paramecium tetraurelia</name>
    <dbReference type="NCBI Taxonomy" id="5888"/>
    <lineage>
        <taxon>Eukaryota</taxon>
        <taxon>Sar</taxon>
        <taxon>Alveolata</taxon>
        <taxon>Ciliophora</taxon>
        <taxon>Intramacronucleata</taxon>
        <taxon>Oligohymenophorea</taxon>
        <taxon>Peniculida</taxon>
        <taxon>Parameciidae</taxon>
        <taxon>Paramecium</taxon>
    </lineage>
</organism>
<gene>
    <name evidence="3" type="ORF">GSPATT00005037001</name>
</gene>
<dbReference type="PANTHER" id="PTHR14819:SF25">
    <property type="entry name" value="CHROMOSOME UNDETERMINED SCAFFOLD_52, WHOLE GENOME SHOTGUN SEQUENCE"/>
    <property type="match status" value="1"/>
</dbReference>
<keyword evidence="1" id="KW-0175">Coiled coil</keyword>
<dbReference type="PROSITE" id="PS51717">
    <property type="entry name" value="G_VLIG"/>
    <property type="match status" value="1"/>
</dbReference>
<dbReference type="GO" id="GO:0005525">
    <property type="term" value="F:GTP binding"/>
    <property type="evidence" value="ECO:0007669"/>
    <property type="project" value="InterPro"/>
</dbReference>
<feature type="coiled-coil region" evidence="1">
    <location>
        <begin position="493"/>
        <end position="520"/>
    </location>
</feature>
<dbReference type="HOGENOM" id="CLU_228245_0_0_1"/>
<evidence type="ECO:0000256" key="1">
    <source>
        <dbReference type="SAM" id="Coils"/>
    </source>
</evidence>
<dbReference type="InterPro" id="IPR002035">
    <property type="entry name" value="VWF_A"/>
</dbReference>
<keyword evidence="4" id="KW-1185">Reference proteome</keyword>
<dbReference type="GeneID" id="5011846"/>
<dbReference type="InterPro" id="IPR036465">
    <property type="entry name" value="vWFA_dom_sf"/>
</dbReference>
<dbReference type="SUPFAM" id="SSF52540">
    <property type="entry name" value="P-loop containing nucleoside triphosphate hydrolases"/>
    <property type="match status" value="1"/>
</dbReference>
<dbReference type="PANTHER" id="PTHR14819">
    <property type="entry name" value="GTP-BINDING"/>
    <property type="match status" value="1"/>
</dbReference>
<evidence type="ECO:0000313" key="4">
    <source>
        <dbReference type="Proteomes" id="UP000000600"/>
    </source>
</evidence>
<dbReference type="RefSeq" id="XP_001426062.1">
    <property type="nucleotide sequence ID" value="XM_001426025.2"/>
</dbReference>
<dbReference type="InterPro" id="IPR030383">
    <property type="entry name" value="G_VLIG_dom"/>
</dbReference>
<dbReference type="SUPFAM" id="SSF53300">
    <property type="entry name" value="vWA-like"/>
    <property type="match status" value="1"/>
</dbReference>